<dbReference type="HOGENOM" id="CLU_3345510_0_0_9"/>
<dbReference type="Proteomes" id="UP000013911">
    <property type="component" value="Unassembled WGS sequence"/>
</dbReference>
<keyword evidence="1" id="KW-0067">ATP-binding</keyword>
<reference evidence="1 2" key="1">
    <citation type="submission" date="2013-04" db="EMBL/GenBank/DDBJ databases">
        <title>Draft genome of the heavy metal tolerant bacterium Lysinibacillus sphaericus strain OT4b.31.</title>
        <authorList>
            <person name="Pena-Montenegro T.D."/>
            <person name="Dussan J."/>
        </authorList>
    </citation>
    <scope>NUCLEOTIDE SEQUENCE [LARGE SCALE GENOMIC DNA]</scope>
    <source>
        <strain evidence="1 2">OT4b.31</strain>
    </source>
</reference>
<evidence type="ECO:0000313" key="1">
    <source>
        <dbReference type="EMBL" id="EON72270.1"/>
    </source>
</evidence>
<keyword evidence="1" id="KW-0547">Nucleotide-binding</keyword>
<organism evidence="1 2">
    <name type="scientific">Lysinibacillus sphaericus OT4b.31</name>
    <dbReference type="NCBI Taxonomy" id="1285586"/>
    <lineage>
        <taxon>Bacteria</taxon>
        <taxon>Bacillati</taxon>
        <taxon>Bacillota</taxon>
        <taxon>Bacilli</taxon>
        <taxon>Bacillales</taxon>
        <taxon>Bacillaceae</taxon>
        <taxon>Lysinibacillus</taxon>
    </lineage>
</organism>
<comment type="caution">
    <text evidence="1">The sequence shown here is derived from an EMBL/GenBank/DDBJ whole genome shotgun (WGS) entry which is preliminary data.</text>
</comment>
<dbReference type="EMBL" id="AQPX01000018">
    <property type="protein sequence ID" value="EON72270.1"/>
    <property type="molecule type" value="Genomic_DNA"/>
</dbReference>
<accession>R7ZDP4</accession>
<dbReference type="GO" id="GO:0005524">
    <property type="term" value="F:ATP binding"/>
    <property type="evidence" value="ECO:0007669"/>
    <property type="project" value="UniProtKB-KW"/>
</dbReference>
<dbReference type="AlphaFoldDB" id="R7ZDP4"/>
<sequence length="37" mass="4436">MIQVSNVGLRYGDRKLFEDVNIKFNKLSLLKPFYEEM</sequence>
<name>R7ZDP4_LYSSH</name>
<proteinExistence type="predicted"/>
<dbReference type="PATRIC" id="fig|1285586.5.peg.2413"/>
<protein>
    <submittedName>
        <fullName evidence="1">ABC transport system ATP-binding protein</fullName>
    </submittedName>
</protein>
<evidence type="ECO:0000313" key="2">
    <source>
        <dbReference type="Proteomes" id="UP000013911"/>
    </source>
</evidence>
<gene>
    <name evidence="1" type="ORF">H131_11863</name>
</gene>